<gene>
    <name evidence="11 12" type="primary">aroK</name>
    <name evidence="12" type="ORF">MAMMFC1_04021</name>
</gene>
<dbReference type="InterPro" id="IPR027417">
    <property type="entry name" value="P-loop_NTPase"/>
</dbReference>
<comment type="subcellular location">
    <subcellularLocation>
        <location evidence="11">Cytoplasm</location>
    </subcellularLocation>
</comment>
<feature type="binding site" evidence="11">
    <location>
        <position position="117"/>
    </location>
    <ligand>
        <name>ATP</name>
        <dbReference type="ChEBI" id="CHEBI:30616"/>
    </ligand>
</feature>
<dbReference type="GO" id="GO:0005524">
    <property type="term" value="F:ATP binding"/>
    <property type="evidence" value="ECO:0007669"/>
    <property type="project" value="UniProtKB-UniRule"/>
</dbReference>
<evidence type="ECO:0000313" key="13">
    <source>
        <dbReference type="Proteomes" id="UP000276437"/>
    </source>
</evidence>
<keyword evidence="5 11" id="KW-0808">Transferase</keyword>
<dbReference type="EMBL" id="AP018449">
    <property type="protein sequence ID" value="BBB93309.1"/>
    <property type="molecule type" value="Genomic_DNA"/>
</dbReference>
<keyword evidence="11" id="KW-0963">Cytoplasm</keyword>
<dbReference type="UniPathway" id="UPA00053">
    <property type="reaction ID" value="UER00088"/>
</dbReference>
<feature type="binding site" evidence="11">
    <location>
        <position position="79"/>
    </location>
    <ligand>
        <name>substrate</name>
    </ligand>
</feature>
<keyword evidence="4 11" id="KW-0028">Amino-acid biosynthesis</keyword>
<evidence type="ECO:0000256" key="4">
    <source>
        <dbReference type="ARBA" id="ARBA00022605"/>
    </source>
</evidence>
<comment type="similarity">
    <text evidence="2 11">Belongs to the shikimate kinase family.</text>
</comment>
<keyword evidence="11" id="KW-0479">Metal-binding</keyword>
<evidence type="ECO:0000256" key="1">
    <source>
        <dbReference type="ARBA" id="ARBA00004842"/>
    </source>
</evidence>
<comment type="caution">
    <text evidence="11">Lacks conserved residue(s) required for the propagation of feature annotation.</text>
</comment>
<dbReference type="CDD" id="cd00464">
    <property type="entry name" value="SK"/>
    <property type="match status" value="1"/>
</dbReference>
<keyword evidence="6 11" id="KW-0547">Nucleotide-binding</keyword>
<dbReference type="SUPFAM" id="SSF52540">
    <property type="entry name" value="P-loop containing nucleoside triphosphate hydrolases"/>
    <property type="match status" value="1"/>
</dbReference>
<dbReference type="PANTHER" id="PTHR21087">
    <property type="entry name" value="SHIKIMATE KINASE"/>
    <property type="match status" value="1"/>
</dbReference>
<reference evidence="12 13" key="1">
    <citation type="journal article" date="2018" name="Int. J. Syst. Evol. Microbiol.">
        <title>Methylomusa anaerophila gen. nov., sp. nov., an anaerobic methanol-utilizing bacterium isolated from a microbial fuel cell.</title>
        <authorList>
            <person name="Amano N."/>
            <person name="Yamamuro A."/>
            <person name="Miyahara M."/>
            <person name="Kouzuma A."/>
            <person name="Abe T."/>
            <person name="Watanabe K."/>
        </authorList>
    </citation>
    <scope>NUCLEOTIDE SEQUENCE [LARGE SCALE GENOMIC DNA]</scope>
    <source>
        <strain evidence="12 13">MMFC1</strain>
    </source>
</reference>
<dbReference type="PRINTS" id="PR01100">
    <property type="entry name" value="SHIKIMTKNASE"/>
</dbReference>
<sequence>MRNVVLIGFMGTGKTSTGRLLAGRLKRPFIDIDKKIEQESSMSISEIFQIYGETHFRQLEKEAIFRVSRHTNTVIATGGGAVLFPENMVRLKTNGVIIALNASVEAILERTFRPGVRPLLDADDRRDTVVKLLNERDPYYRRADFMVDTSDCSPHDVAEKIIDFLRQGGYLRGRSNS</sequence>
<keyword evidence="7 11" id="KW-0418">Kinase</keyword>
<comment type="cofactor">
    <cofactor evidence="11">
        <name>Mg(2+)</name>
        <dbReference type="ChEBI" id="CHEBI:18420"/>
    </cofactor>
    <text evidence="11">Binds 1 Mg(2+) ion per subunit.</text>
</comment>
<evidence type="ECO:0000256" key="7">
    <source>
        <dbReference type="ARBA" id="ARBA00022777"/>
    </source>
</evidence>
<comment type="pathway">
    <text evidence="1 11">Metabolic intermediate biosynthesis; chorismate biosynthesis; chorismate from D-erythrose 4-phosphate and phosphoenolpyruvate: step 5/7.</text>
</comment>
<dbReference type="InterPro" id="IPR031322">
    <property type="entry name" value="Shikimate/glucono_kinase"/>
</dbReference>
<dbReference type="EC" id="2.7.1.71" evidence="3 11"/>
<dbReference type="GO" id="GO:0008652">
    <property type="term" value="P:amino acid biosynthetic process"/>
    <property type="evidence" value="ECO:0007669"/>
    <property type="project" value="UniProtKB-KW"/>
</dbReference>
<dbReference type="GO" id="GO:0005829">
    <property type="term" value="C:cytosol"/>
    <property type="evidence" value="ECO:0007669"/>
    <property type="project" value="TreeGrafter"/>
</dbReference>
<comment type="catalytic activity">
    <reaction evidence="10 11">
        <text>shikimate + ATP = 3-phosphoshikimate + ADP + H(+)</text>
        <dbReference type="Rhea" id="RHEA:13121"/>
        <dbReference type="ChEBI" id="CHEBI:15378"/>
        <dbReference type="ChEBI" id="CHEBI:30616"/>
        <dbReference type="ChEBI" id="CHEBI:36208"/>
        <dbReference type="ChEBI" id="CHEBI:145989"/>
        <dbReference type="ChEBI" id="CHEBI:456216"/>
        <dbReference type="EC" id="2.7.1.71"/>
    </reaction>
</comment>
<dbReference type="GO" id="GO:0009423">
    <property type="term" value="P:chorismate biosynthetic process"/>
    <property type="evidence" value="ECO:0007669"/>
    <property type="project" value="UniProtKB-UniRule"/>
</dbReference>
<evidence type="ECO:0000256" key="2">
    <source>
        <dbReference type="ARBA" id="ARBA00006997"/>
    </source>
</evidence>
<organism evidence="12 13">
    <name type="scientific">Methylomusa anaerophila</name>
    <dbReference type="NCBI Taxonomy" id="1930071"/>
    <lineage>
        <taxon>Bacteria</taxon>
        <taxon>Bacillati</taxon>
        <taxon>Bacillota</taxon>
        <taxon>Negativicutes</taxon>
        <taxon>Selenomonadales</taxon>
        <taxon>Sporomusaceae</taxon>
        <taxon>Methylomusa</taxon>
    </lineage>
</organism>
<dbReference type="HAMAP" id="MF_00109">
    <property type="entry name" value="Shikimate_kinase"/>
    <property type="match status" value="1"/>
</dbReference>
<dbReference type="AlphaFoldDB" id="A0A348AQG1"/>
<protein>
    <recommendedName>
        <fullName evidence="3 11">Shikimate kinase</fullName>
        <shortName evidence="11">SK</shortName>
        <ecNumber evidence="3 11">2.7.1.71</ecNumber>
    </recommendedName>
</protein>
<dbReference type="Gene3D" id="3.40.50.300">
    <property type="entry name" value="P-loop containing nucleotide triphosphate hydrolases"/>
    <property type="match status" value="1"/>
</dbReference>
<evidence type="ECO:0000256" key="5">
    <source>
        <dbReference type="ARBA" id="ARBA00022679"/>
    </source>
</evidence>
<dbReference type="Pfam" id="PF01202">
    <property type="entry name" value="SKI"/>
    <property type="match status" value="1"/>
</dbReference>
<feature type="binding site" evidence="11">
    <location>
        <begin position="11"/>
        <end position="16"/>
    </location>
    <ligand>
        <name>ATP</name>
        <dbReference type="ChEBI" id="CHEBI:30616"/>
    </ligand>
</feature>
<comment type="function">
    <text evidence="11">Catalyzes the specific phosphorylation of the 3-hydroxyl group of shikimic acid using ATP as a cosubstrate.</text>
</comment>
<feature type="binding site" evidence="11">
    <location>
        <position position="15"/>
    </location>
    <ligand>
        <name>Mg(2+)</name>
        <dbReference type="ChEBI" id="CHEBI:18420"/>
    </ligand>
</feature>
<keyword evidence="11" id="KW-0460">Magnesium</keyword>
<dbReference type="GO" id="GO:0009073">
    <property type="term" value="P:aromatic amino acid family biosynthetic process"/>
    <property type="evidence" value="ECO:0007669"/>
    <property type="project" value="UniProtKB-KW"/>
</dbReference>
<keyword evidence="9 11" id="KW-0057">Aromatic amino acid biosynthesis</keyword>
<name>A0A348AQG1_9FIRM</name>
<dbReference type="InterPro" id="IPR000623">
    <property type="entry name" value="Shikimate_kinase/TSH1"/>
</dbReference>
<dbReference type="RefSeq" id="WP_126310155.1">
    <property type="nucleotide sequence ID" value="NZ_AP018449.1"/>
</dbReference>
<dbReference type="PROSITE" id="PS01128">
    <property type="entry name" value="SHIKIMATE_KINASE"/>
    <property type="match status" value="1"/>
</dbReference>
<evidence type="ECO:0000256" key="6">
    <source>
        <dbReference type="ARBA" id="ARBA00022741"/>
    </source>
</evidence>
<dbReference type="KEGG" id="mana:MAMMFC1_04021"/>
<feature type="binding site" evidence="11">
    <location>
        <position position="136"/>
    </location>
    <ligand>
        <name>substrate</name>
    </ligand>
</feature>
<evidence type="ECO:0000256" key="3">
    <source>
        <dbReference type="ARBA" id="ARBA00012154"/>
    </source>
</evidence>
<comment type="subunit">
    <text evidence="11">Monomer.</text>
</comment>
<proteinExistence type="inferred from homology"/>
<dbReference type="OrthoDB" id="9800332at2"/>
<evidence type="ECO:0000256" key="9">
    <source>
        <dbReference type="ARBA" id="ARBA00023141"/>
    </source>
</evidence>
<keyword evidence="13" id="KW-1185">Reference proteome</keyword>
<accession>A0A348AQG1</accession>
<dbReference type="PANTHER" id="PTHR21087:SF16">
    <property type="entry name" value="SHIKIMATE KINASE 1, CHLOROPLASTIC"/>
    <property type="match status" value="1"/>
</dbReference>
<dbReference type="InterPro" id="IPR023000">
    <property type="entry name" value="Shikimate_kinase_CS"/>
</dbReference>
<feature type="binding site" evidence="11">
    <location>
        <position position="33"/>
    </location>
    <ligand>
        <name>substrate</name>
    </ligand>
</feature>
<dbReference type="GO" id="GO:0004765">
    <property type="term" value="F:shikimate kinase activity"/>
    <property type="evidence" value="ECO:0007669"/>
    <property type="project" value="UniProtKB-UniRule"/>
</dbReference>
<evidence type="ECO:0000256" key="10">
    <source>
        <dbReference type="ARBA" id="ARBA00048567"/>
    </source>
</evidence>
<keyword evidence="8 11" id="KW-0067">ATP-binding</keyword>
<evidence type="ECO:0000256" key="8">
    <source>
        <dbReference type="ARBA" id="ARBA00022840"/>
    </source>
</evidence>
<evidence type="ECO:0000256" key="11">
    <source>
        <dbReference type="HAMAP-Rule" id="MF_00109"/>
    </source>
</evidence>
<dbReference type="Proteomes" id="UP000276437">
    <property type="component" value="Chromosome"/>
</dbReference>
<evidence type="ECO:0000313" key="12">
    <source>
        <dbReference type="EMBL" id="BBB93309.1"/>
    </source>
</evidence>
<feature type="binding site" evidence="11">
    <location>
        <position position="57"/>
    </location>
    <ligand>
        <name>substrate</name>
    </ligand>
</feature>
<dbReference type="GO" id="GO:0000287">
    <property type="term" value="F:magnesium ion binding"/>
    <property type="evidence" value="ECO:0007669"/>
    <property type="project" value="UniProtKB-UniRule"/>
</dbReference>